<name>A0A498KJF6_MALDO</name>
<reference evidence="2 3" key="1">
    <citation type="submission" date="2018-10" db="EMBL/GenBank/DDBJ databases">
        <title>A high-quality apple genome assembly.</title>
        <authorList>
            <person name="Hu J."/>
        </authorList>
    </citation>
    <scope>NUCLEOTIDE SEQUENCE [LARGE SCALE GENOMIC DNA]</scope>
    <source>
        <strain evidence="3">cv. HFTH1</strain>
        <tissue evidence="2">Young leaf</tissue>
    </source>
</reference>
<feature type="compositionally biased region" description="Low complexity" evidence="1">
    <location>
        <begin position="23"/>
        <end position="38"/>
    </location>
</feature>
<proteinExistence type="predicted"/>
<dbReference type="Proteomes" id="UP000290289">
    <property type="component" value="Chromosome 1"/>
</dbReference>
<protein>
    <submittedName>
        <fullName evidence="2">Uncharacterized protein</fullName>
    </submittedName>
</protein>
<feature type="non-terminal residue" evidence="2">
    <location>
        <position position="1"/>
    </location>
</feature>
<evidence type="ECO:0000313" key="2">
    <source>
        <dbReference type="EMBL" id="RXI07858.1"/>
    </source>
</evidence>
<dbReference type="AlphaFoldDB" id="A0A498KJF6"/>
<keyword evidence="3" id="KW-1185">Reference proteome</keyword>
<organism evidence="2 3">
    <name type="scientific">Malus domestica</name>
    <name type="common">Apple</name>
    <name type="synonym">Pyrus malus</name>
    <dbReference type="NCBI Taxonomy" id="3750"/>
    <lineage>
        <taxon>Eukaryota</taxon>
        <taxon>Viridiplantae</taxon>
        <taxon>Streptophyta</taxon>
        <taxon>Embryophyta</taxon>
        <taxon>Tracheophyta</taxon>
        <taxon>Spermatophyta</taxon>
        <taxon>Magnoliopsida</taxon>
        <taxon>eudicotyledons</taxon>
        <taxon>Gunneridae</taxon>
        <taxon>Pentapetalae</taxon>
        <taxon>rosids</taxon>
        <taxon>fabids</taxon>
        <taxon>Rosales</taxon>
        <taxon>Rosaceae</taxon>
        <taxon>Amygdaloideae</taxon>
        <taxon>Maleae</taxon>
        <taxon>Malus</taxon>
    </lineage>
</organism>
<comment type="caution">
    <text evidence="2">The sequence shown here is derived from an EMBL/GenBank/DDBJ whole genome shotgun (WGS) entry which is preliminary data.</text>
</comment>
<evidence type="ECO:0000256" key="1">
    <source>
        <dbReference type="SAM" id="MobiDB-lite"/>
    </source>
</evidence>
<accession>A0A498KJF6</accession>
<gene>
    <name evidence="2" type="ORF">DVH24_014424</name>
</gene>
<feature type="region of interest" description="Disordered" evidence="1">
    <location>
        <begin position="16"/>
        <end position="42"/>
    </location>
</feature>
<sequence>DLEFFLDEHPLHQLGWKPKSERSATSTTSSSSKGSGAELTQMPTCRSRLHRPRFSCYPQKIRRELRRKFLLKLRAKYQAEIKHCAQWRKGRGNFSGTKGGAAAYNGIARTDTTSLDGFGVLEIQGTESGCGSLVDELLLLEIGETPIEKLRKLSSRSRTPSSCLEI</sequence>
<evidence type="ECO:0000313" key="3">
    <source>
        <dbReference type="Proteomes" id="UP000290289"/>
    </source>
</evidence>
<dbReference type="EMBL" id="RDQH01000327">
    <property type="protein sequence ID" value="RXI07858.1"/>
    <property type="molecule type" value="Genomic_DNA"/>
</dbReference>